<dbReference type="Gene3D" id="3.40.50.1110">
    <property type="entry name" value="SGNH hydrolase"/>
    <property type="match status" value="1"/>
</dbReference>
<proteinExistence type="predicted"/>
<dbReference type="PANTHER" id="PTHR30383:SF5">
    <property type="entry name" value="SGNH HYDROLASE-TYPE ESTERASE DOMAIN-CONTAINING PROTEIN"/>
    <property type="match status" value="1"/>
</dbReference>
<reference evidence="3 4" key="3">
    <citation type="journal article" name="Genome Announc.">
        <title>Improved Draft Genome Sequence of Clostridium pasteurianum Strain ATCC 6013 (DSM 525) Using a Hybrid Next-Generation Sequencing Approach.</title>
        <authorList>
            <person name="Pyne M.E."/>
            <person name="Utturkar S."/>
            <person name="Brown S.D."/>
            <person name="Moo-Young M."/>
            <person name="Chung D.A."/>
            <person name="Chou C.P."/>
        </authorList>
    </citation>
    <scope>NUCLEOTIDE SEQUENCE [LARGE SCALE GENOMIC DNA]</scope>
    <source>
        <strain evidence="3 4">ATCC 6013</strain>
    </source>
</reference>
<keyword evidence="5" id="KW-1185">Reference proteome</keyword>
<dbReference type="KEGG" id="cpae:CPAST_c19600"/>
<dbReference type="PATRIC" id="fig|1262449.3.peg.1798"/>
<organism evidence="2 5">
    <name type="scientific">Clostridium pasteurianum DSM 525 = ATCC 6013</name>
    <dbReference type="NCBI Taxonomy" id="1262449"/>
    <lineage>
        <taxon>Bacteria</taxon>
        <taxon>Bacillati</taxon>
        <taxon>Bacillota</taxon>
        <taxon>Clostridia</taxon>
        <taxon>Eubacteriales</taxon>
        <taxon>Clostridiaceae</taxon>
        <taxon>Clostridium</taxon>
    </lineage>
</organism>
<evidence type="ECO:0000259" key="1">
    <source>
        <dbReference type="Pfam" id="PF13472"/>
    </source>
</evidence>
<dbReference type="eggNOG" id="COG2755">
    <property type="taxonomic scope" value="Bacteria"/>
</dbReference>
<dbReference type="AlphaFoldDB" id="A0A0H3J9W2"/>
<dbReference type="InterPro" id="IPR036514">
    <property type="entry name" value="SGNH_hydro_sf"/>
</dbReference>
<dbReference type="GeneID" id="93074116"/>
<accession>A0A0H3J9W2</accession>
<dbReference type="KEGG" id="cpat:CLPA_c19600"/>
<reference evidence="2 5" key="1">
    <citation type="journal article" date="2015" name="Genome Announc.">
        <title>Complete Genome Sequence of the Nitrogen-Fixing and Solvent-Producing Clostridium pasteurianum DSM 525.</title>
        <authorList>
            <person name="Poehlein A."/>
            <person name="Grosse-Honebrink A."/>
            <person name="Zhang Y."/>
            <person name="Minton N.P."/>
            <person name="Daniel R."/>
        </authorList>
    </citation>
    <scope>NUCLEOTIDE SEQUENCE [LARGE SCALE GENOMIC DNA]</scope>
    <source>
        <strain evidence="2">DSM 525</strain>
        <strain evidence="5">DSM 525 / ATCC 6013</strain>
    </source>
</reference>
<sequence>MKVVCIGDSLTYGYGVYSDECWVELLGKNLDIEVINKGVNGDTTAGILSRSNKDILQLKPSHTIIMAGTNDLLLNYPLDNIIDNIKFILEEIKINNIIPILGLQPPIVNDLAIKHWDKYIDYKKVNENLLEYIKILQTFACKNNIDFINFYDYFIKTKDIINLYSDGIHPNSLGHKLMFEIIIEASS</sequence>
<dbReference type="EMBL" id="JPGY02000001">
    <property type="protein sequence ID" value="KRU11972.1"/>
    <property type="molecule type" value="Genomic_DNA"/>
</dbReference>
<evidence type="ECO:0000313" key="4">
    <source>
        <dbReference type="Proteomes" id="UP000028042"/>
    </source>
</evidence>
<dbReference type="RefSeq" id="WP_003444331.1">
    <property type="nucleotide sequence ID" value="NZ_ANZB01000004.1"/>
</dbReference>
<dbReference type="SUPFAM" id="SSF52266">
    <property type="entry name" value="SGNH hydrolase"/>
    <property type="match status" value="1"/>
</dbReference>
<dbReference type="EMBL" id="CP009268">
    <property type="protein sequence ID" value="AJA52018.1"/>
    <property type="molecule type" value="Genomic_DNA"/>
</dbReference>
<evidence type="ECO:0000313" key="5">
    <source>
        <dbReference type="Proteomes" id="UP000030905"/>
    </source>
</evidence>
<dbReference type="InterPro" id="IPR051532">
    <property type="entry name" value="Ester_Hydrolysis_Enzymes"/>
</dbReference>
<name>A0A0H3J9W2_CLOPA</name>
<gene>
    <name evidence="2" type="ORF">CLPA_c19600</name>
    <name evidence="3" type="ORF">CP6013_01219</name>
</gene>
<evidence type="ECO:0000313" key="3">
    <source>
        <dbReference type="EMBL" id="KRU11972.1"/>
    </source>
</evidence>
<dbReference type="GO" id="GO:0004622">
    <property type="term" value="F:phosphatidylcholine lysophospholipase activity"/>
    <property type="evidence" value="ECO:0007669"/>
    <property type="project" value="TreeGrafter"/>
</dbReference>
<dbReference type="PANTHER" id="PTHR30383">
    <property type="entry name" value="THIOESTERASE 1/PROTEASE 1/LYSOPHOSPHOLIPASE L1"/>
    <property type="match status" value="1"/>
</dbReference>
<dbReference type="InterPro" id="IPR013830">
    <property type="entry name" value="SGNH_hydro"/>
</dbReference>
<dbReference type="Pfam" id="PF13472">
    <property type="entry name" value="Lipase_GDSL_2"/>
    <property type="match status" value="1"/>
</dbReference>
<evidence type="ECO:0000313" key="2">
    <source>
        <dbReference type="EMBL" id="AJA52018.1"/>
    </source>
</evidence>
<dbReference type="Proteomes" id="UP000030905">
    <property type="component" value="Chromosome"/>
</dbReference>
<feature type="domain" description="SGNH hydrolase-type esterase" evidence="1">
    <location>
        <begin position="5"/>
        <end position="177"/>
    </location>
</feature>
<protein>
    <submittedName>
        <fullName evidence="2">Esterase</fullName>
    </submittedName>
</protein>
<dbReference type="Proteomes" id="UP000028042">
    <property type="component" value="Unassembled WGS sequence"/>
</dbReference>
<reference evidence="3" key="2">
    <citation type="submission" date="2015-10" db="EMBL/GenBank/DDBJ databases">
        <title>Improved Draft Genome Sequence of Clostridium pasteurianum Strain ATCC 6013 (DSM 525) Using a Hybrid Next-Generation Sequencing Approach.</title>
        <authorList>
            <person name="Pyne M.E."/>
            <person name="Utturkar S.M."/>
            <person name="Brown S.D."/>
            <person name="Moo-Young M."/>
            <person name="Chung D.A."/>
            <person name="Chou P.C."/>
        </authorList>
    </citation>
    <scope>NUCLEOTIDE SEQUENCE</scope>
    <source>
        <strain evidence="3">ATCC 6013</strain>
    </source>
</reference>